<keyword evidence="2" id="KW-1185">Reference proteome</keyword>
<sequence length="141" mass="15234">MSTANALNWTVRGICSVDNRDIEYDVKYHVEGNAFSDGRVCPYLSYNSLTEIVTVVTVPNSIHEVAVYELNSPIIASANAYLSEHAPELRYCIVPLGSTTTTDFEGDYTNSSKQPDGGITYMAIDAGSEVTIAIEAGISQS</sequence>
<dbReference type="AlphaFoldDB" id="A0A1E3Q7V4"/>
<organism evidence="1 2">
    <name type="scientific">Lipomyces starkeyi NRRL Y-11557</name>
    <dbReference type="NCBI Taxonomy" id="675824"/>
    <lineage>
        <taxon>Eukaryota</taxon>
        <taxon>Fungi</taxon>
        <taxon>Dikarya</taxon>
        <taxon>Ascomycota</taxon>
        <taxon>Saccharomycotina</taxon>
        <taxon>Lipomycetes</taxon>
        <taxon>Lipomycetales</taxon>
        <taxon>Lipomycetaceae</taxon>
        <taxon>Lipomyces</taxon>
    </lineage>
</organism>
<protein>
    <submittedName>
        <fullName evidence="1">Uncharacterized protein</fullName>
    </submittedName>
</protein>
<reference evidence="1 2" key="1">
    <citation type="journal article" date="2016" name="Proc. Natl. Acad. Sci. U.S.A.">
        <title>Comparative genomics of biotechnologically important yeasts.</title>
        <authorList>
            <person name="Riley R."/>
            <person name="Haridas S."/>
            <person name="Wolfe K.H."/>
            <person name="Lopes M.R."/>
            <person name="Hittinger C.T."/>
            <person name="Goeker M."/>
            <person name="Salamov A.A."/>
            <person name="Wisecaver J.H."/>
            <person name="Long T.M."/>
            <person name="Calvey C.H."/>
            <person name="Aerts A.L."/>
            <person name="Barry K.W."/>
            <person name="Choi C."/>
            <person name="Clum A."/>
            <person name="Coughlan A.Y."/>
            <person name="Deshpande S."/>
            <person name="Douglass A.P."/>
            <person name="Hanson S.J."/>
            <person name="Klenk H.-P."/>
            <person name="LaButti K.M."/>
            <person name="Lapidus A."/>
            <person name="Lindquist E.A."/>
            <person name="Lipzen A.M."/>
            <person name="Meier-Kolthoff J.P."/>
            <person name="Ohm R.A."/>
            <person name="Otillar R.P."/>
            <person name="Pangilinan J.L."/>
            <person name="Peng Y."/>
            <person name="Rokas A."/>
            <person name="Rosa C.A."/>
            <person name="Scheuner C."/>
            <person name="Sibirny A.A."/>
            <person name="Slot J.C."/>
            <person name="Stielow J.B."/>
            <person name="Sun H."/>
            <person name="Kurtzman C.P."/>
            <person name="Blackwell M."/>
            <person name="Grigoriev I.V."/>
            <person name="Jeffries T.W."/>
        </authorList>
    </citation>
    <scope>NUCLEOTIDE SEQUENCE [LARGE SCALE GENOMIC DNA]</scope>
    <source>
        <strain evidence="1 2">NRRL Y-11557</strain>
    </source>
</reference>
<dbReference type="OrthoDB" id="76567at2759"/>
<gene>
    <name evidence="1" type="ORF">LIPSTDRAFT_3564</name>
</gene>
<dbReference type="Proteomes" id="UP000094385">
    <property type="component" value="Unassembled WGS sequence"/>
</dbReference>
<dbReference type="EMBL" id="KV454294">
    <property type="protein sequence ID" value="ODQ73232.1"/>
    <property type="molecule type" value="Genomic_DNA"/>
</dbReference>
<evidence type="ECO:0000313" key="1">
    <source>
        <dbReference type="EMBL" id="ODQ73232.1"/>
    </source>
</evidence>
<accession>A0A1E3Q7V4</accession>
<name>A0A1E3Q7V4_LIPST</name>
<proteinExistence type="predicted"/>
<evidence type="ECO:0000313" key="2">
    <source>
        <dbReference type="Proteomes" id="UP000094385"/>
    </source>
</evidence>